<dbReference type="PRINTS" id="PR00109">
    <property type="entry name" value="TYRKINASE"/>
</dbReference>
<dbReference type="OrthoDB" id="26722at2759"/>
<protein>
    <submittedName>
        <fullName evidence="2">Kinase-like protein</fullName>
    </submittedName>
</protein>
<keyword evidence="2" id="KW-0808">Transferase</keyword>
<dbReference type="EMBL" id="KQ086306">
    <property type="protein sequence ID" value="KLO05450.1"/>
    <property type="molecule type" value="Genomic_DNA"/>
</dbReference>
<dbReference type="Pfam" id="PF07714">
    <property type="entry name" value="PK_Tyr_Ser-Thr"/>
    <property type="match status" value="1"/>
</dbReference>
<dbReference type="PROSITE" id="PS00108">
    <property type="entry name" value="PROTEIN_KINASE_ST"/>
    <property type="match status" value="1"/>
</dbReference>
<dbReference type="SUPFAM" id="SSF56112">
    <property type="entry name" value="Protein kinase-like (PK-like)"/>
    <property type="match status" value="1"/>
</dbReference>
<accession>A0A0H2R107</accession>
<keyword evidence="2" id="KW-0418">Kinase</keyword>
<name>A0A0H2R107_9AGAM</name>
<dbReference type="PIRSF" id="PIRSF000654">
    <property type="entry name" value="Integrin-linked_kinase"/>
    <property type="match status" value="1"/>
</dbReference>
<dbReference type="InParanoid" id="A0A0H2R107"/>
<dbReference type="InterPro" id="IPR011009">
    <property type="entry name" value="Kinase-like_dom_sf"/>
</dbReference>
<evidence type="ECO:0000313" key="2">
    <source>
        <dbReference type="EMBL" id="KLO05450.1"/>
    </source>
</evidence>
<dbReference type="SMART" id="SM00220">
    <property type="entry name" value="S_TKc"/>
    <property type="match status" value="1"/>
</dbReference>
<organism evidence="2 3">
    <name type="scientific">Schizopora paradoxa</name>
    <dbReference type="NCBI Taxonomy" id="27342"/>
    <lineage>
        <taxon>Eukaryota</taxon>
        <taxon>Fungi</taxon>
        <taxon>Dikarya</taxon>
        <taxon>Basidiomycota</taxon>
        <taxon>Agaricomycotina</taxon>
        <taxon>Agaricomycetes</taxon>
        <taxon>Hymenochaetales</taxon>
        <taxon>Schizoporaceae</taxon>
        <taxon>Schizopora</taxon>
    </lineage>
</organism>
<keyword evidence="3" id="KW-1185">Reference proteome</keyword>
<proteinExistence type="predicted"/>
<dbReference type="GO" id="GO:0004674">
    <property type="term" value="F:protein serine/threonine kinase activity"/>
    <property type="evidence" value="ECO:0007669"/>
    <property type="project" value="TreeGrafter"/>
</dbReference>
<feature type="domain" description="Protein kinase" evidence="1">
    <location>
        <begin position="1"/>
        <end position="225"/>
    </location>
</feature>
<dbReference type="InterPro" id="IPR051681">
    <property type="entry name" value="Ser/Thr_Kinases-Pseudokinases"/>
</dbReference>
<dbReference type="InterPro" id="IPR008271">
    <property type="entry name" value="Ser/Thr_kinase_AS"/>
</dbReference>
<dbReference type="AlphaFoldDB" id="A0A0H2R107"/>
<gene>
    <name evidence="2" type="ORF">SCHPADRAFT_839362</name>
</gene>
<dbReference type="InterPro" id="IPR000719">
    <property type="entry name" value="Prot_kinase_dom"/>
</dbReference>
<evidence type="ECO:0000313" key="3">
    <source>
        <dbReference type="Proteomes" id="UP000053477"/>
    </source>
</evidence>
<dbReference type="PANTHER" id="PTHR44329:SF214">
    <property type="entry name" value="PROTEIN KINASE DOMAIN-CONTAINING PROTEIN"/>
    <property type="match status" value="1"/>
</dbReference>
<dbReference type="Proteomes" id="UP000053477">
    <property type="component" value="Unassembled WGS sequence"/>
</dbReference>
<sequence>KEIQTISKLSHPNILPLTGYLVVDGFPAIVTPWVKRGSLFNKIQAGTLDTSDDFILRMARSIIDGLEYLHSENIVHGDLKSSNIMLSSTDKPLLADFGLPHIINEEMTITFTTITGSCSHIRWTAPEIFDGESNSNASDVWAFGMYCKEILSHKVPYYEASFDSMVVKKIIGGKHPSWPDVAEGPDATDSGFKRAARDVCEDCWCSRPDERPHIKRVGDRLIERVNIESDTFNRKCF</sequence>
<dbReference type="Gene3D" id="1.10.510.10">
    <property type="entry name" value="Transferase(Phosphotransferase) domain 1"/>
    <property type="match status" value="1"/>
</dbReference>
<feature type="non-terminal residue" evidence="2">
    <location>
        <position position="1"/>
    </location>
</feature>
<dbReference type="STRING" id="27342.A0A0H2R107"/>
<evidence type="ECO:0000259" key="1">
    <source>
        <dbReference type="PROSITE" id="PS50011"/>
    </source>
</evidence>
<dbReference type="PROSITE" id="PS50011">
    <property type="entry name" value="PROTEIN_KINASE_DOM"/>
    <property type="match status" value="1"/>
</dbReference>
<dbReference type="GO" id="GO:0005524">
    <property type="term" value="F:ATP binding"/>
    <property type="evidence" value="ECO:0007669"/>
    <property type="project" value="InterPro"/>
</dbReference>
<dbReference type="PANTHER" id="PTHR44329">
    <property type="entry name" value="SERINE/THREONINE-PROTEIN KINASE TNNI3K-RELATED"/>
    <property type="match status" value="1"/>
</dbReference>
<reference evidence="2 3" key="1">
    <citation type="submission" date="2015-04" db="EMBL/GenBank/DDBJ databases">
        <title>Complete genome sequence of Schizopora paradoxa KUC8140, a cosmopolitan wood degrader in East Asia.</title>
        <authorList>
            <consortium name="DOE Joint Genome Institute"/>
            <person name="Min B."/>
            <person name="Park H."/>
            <person name="Jang Y."/>
            <person name="Kim J.-J."/>
            <person name="Kim K.H."/>
            <person name="Pangilinan J."/>
            <person name="Lipzen A."/>
            <person name="Riley R."/>
            <person name="Grigoriev I.V."/>
            <person name="Spatafora J.W."/>
            <person name="Choi I.-G."/>
        </authorList>
    </citation>
    <scope>NUCLEOTIDE SEQUENCE [LARGE SCALE GENOMIC DNA]</scope>
    <source>
        <strain evidence="2 3">KUC8140</strain>
    </source>
</reference>
<dbReference type="InterPro" id="IPR001245">
    <property type="entry name" value="Ser-Thr/Tyr_kinase_cat_dom"/>
</dbReference>